<dbReference type="InterPro" id="IPR000477">
    <property type="entry name" value="RT_dom"/>
</dbReference>
<gene>
    <name evidence="3" type="ORF">HPB48_010663</name>
</gene>
<evidence type="ECO:0000313" key="3">
    <source>
        <dbReference type="EMBL" id="KAH9369604.1"/>
    </source>
</evidence>
<comment type="caution">
    <text evidence="3">The sequence shown here is derived from an EMBL/GenBank/DDBJ whole genome shotgun (WGS) entry which is preliminary data.</text>
</comment>
<feature type="domain" description="Reverse transcriptase" evidence="2">
    <location>
        <begin position="1"/>
        <end position="118"/>
    </location>
</feature>
<accession>A0A9J6G573</accession>
<dbReference type="Proteomes" id="UP000821853">
    <property type="component" value="Chromosome 3"/>
</dbReference>
<evidence type="ECO:0000256" key="1">
    <source>
        <dbReference type="SAM" id="SignalP"/>
    </source>
</evidence>
<dbReference type="AlphaFoldDB" id="A0A9J6G573"/>
<sequence length="118" mass="13396">MKVNKAGVPQRAALVQFLFILYINEVVPMDETVGYIICADDTRLFFSGKSSADLESRANSLLSEINEWALILCLKLNIKKTNAILFFPRRMHAELPTILLSNSEREMVKSLKLIGVYF</sequence>
<reference evidence="3 4" key="1">
    <citation type="journal article" date="2020" name="Cell">
        <title>Large-Scale Comparative Analyses of Tick Genomes Elucidate Their Genetic Diversity and Vector Capacities.</title>
        <authorList>
            <consortium name="Tick Genome and Microbiome Consortium (TIGMIC)"/>
            <person name="Jia N."/>
            <person name="Wang J."/>
            <person name="Shi W."/>
            <person name="Du L."/>
            <person name="Sun Y."/>
            <person name="Zhan W."/>
            <person name="Jiang J.F."/>
            <person name="Wang Q."/>
            <person name="Zhang B."/>
            <person name="Ji P."/>
            <person name="Bell-Sakyi L."/>
            <person name="Cui X.M."/>
            <person name="Yuan T.T."/>
            <person name="Jiang B.G."/>
            <person name="Yang W.F."/>
            <person name="Lam T.T."/>
            <person name="Chang Q.C."/>
            <person name="Ding S.J."/>
            <person name="Wang X.J."/>
            <person name="Zhu J.G."/>
            <person name="Ruan X.D."/>
            <person name="Zhao L."/>
            <person name="Wei J.T."/>
            <person name="Ye R.Z."/>
            <person name="Que T.C."/>
            <person name="Du C.H."/>
            <person name="Zhou Y.H."/>
            <person name="Cheng J.X."/>
            <person name="Dai P.F."/>
            <person name="Guo W.B."/>
            <person name="Han X.H."/>
            <person name="Huang E.J."/>
            <person name="Li L.F."/>
            <person name="Wei W."/>
            <person name="Gao Y.C."/>
            <person name="Liu J.Z."/>
            <person name="Shao H.Z."/>
            <person name="Wang X."/>
            <person name="Wang C.C."/>
            <person name="Yang T.C."/>
            <person name="Huo Q.B."/>
            <person name="Li W."/>
            <person name="Chen H.Y."/>
            <person name="Chen S.E."/>
            <person name="Zhou L.G."/>
            <person name="Ni X.B."/>
            <person name="Tian J.H."/>
            <person name="Sheng Y."/>
            <person name="Liu T."/>
            <person name="Pan Y.S."/>
            <person name="Xia L.Y."/>
            <person name="Li J."/>
            <person name="Zhao F."/>
            <person name="Cao W.C."/>
        </authorList>
    </citation>
    <scope>NUCLEOTIDE SEQUENCE [LARGE SCALE GENOMIC DNA]</scope>
    <source>
        <strain evidence="3">HaeL-2018</strain>
    </source>
</reference>
<dbReference type="EMBL" id="JABSTR010000005">
    <property type="protein sequence ID" value="KAH9369604.1"/>
    <property type="molecule type" value="Genomic_DNA"/>
</dbReference>
<protein>
    <recommendedName>
        <fullName evidence="2">Reverse transcriptase domain-containing protein</fullName>
    </recommendedName>
</protein>
<evidence type="ECO:0000313" key="4">
    <source>
        <dbReference type="Proteomes" id="UP000821853"/>
    </source>
</evidence>
<dbReference type="OrthoDB" id="6515679at2759"/>
<evidence type="ECO:0000259" key="2">
    <source>
        <dbReference type="PROSITE" id="PS50878"/>
    </source>
</evidence>
<name>A0A9J6G573_HAELO</name>
<proteinExistence type="predicted"/>
<dbReference type="VEuPathDB" id="VectorBase:HLOH_055419"/>
<keyword evidence="4" id="KW-1185">Reference proteome</keyword>
<dbReference type="PROSITE" id="PS50878">
    <property type="entry name" value="RT_POL"/>
    <property type="match status" value="1"/>
</dbReference>
<feature type="signal peptide" evidence="1">
    <location>
        <begin position="1"/>
        <end position="28"/>
    </location>
</feature>
<feature type="chain" id="PRO_5039953343" description="Reverse transcriptase domain-containing protein" evidence="1">
    <location>
        <begin position="29"/>
        <end position="118"/>
    </location>
</feature>
<keyword evidence="1" id="KW-0732">Signal</keyword>
<organism evidence="3 4">
    <name type="scientific">Haemaphysalis longicornis</name>
    <name type="common">Bush tick</name>
    <dbReference type="NCBI Taxonomy" id="44386"/>
    <lineage>
        <taxon>Eukaryota</taxon>
        <taxon>Metazoa</taxon>
        <taxon>Ecdysozoa</taxon>
        <taxon>Arthropoda</taxon>
        <taxon>Chelicerata</taxon>
        <taxon>Arachnida</taxon>
        <taxon>Acari</taxon>
        <taxon>Parasitiformes</taxon>
        <taxon>Ixodida</taxon>
        <taxon>Ixodoidea</taxon>
        <taxon>Ixodidae</taxon>
        <taxon>Haemaphysalinae</taxon>
        <taxon>Haemaphysalis</taxon>
    </lineage>
</organism>